<protein>
    <submittedName>
        <fullName evidence="10">Heat stress transcription factor C-1a</fullName>
    </submittedName>
</protein>
<evidence type="ECO:0000256" key="5">
    <source>
        <dbReference type="ARBA" id="ARBA00023016"/>
    </source>
</evidence>
<evidence type="ECO:0000256" key="9">
    <source>
        <dbReference type="RuleBase" id="RU004020"/>
    </source>
</evidence>
<evidence type="ECO:0000256" key="7">
    <source>
        <dbReference type="ARBA" id="ARBA00023163"/>
    </source>
</evidence>
<evidence type="ECO:0000256" key="6">
    <source>
        <dbReference type="ARBA" id="ARBA00023125"/>
    </source>
</evidence>
<dbReference type="Pfam" id="PF00098">
    <property type="entry name" value="zf-CCHC"/>
    <property type="match status" value="1"/>
</dbReference>
<dbReference type="InterPro" id="IPR036390">
    <property type="entry name" value="WH_DNA-bd_sf"/>
</dbReference>
<evidence type="ECO:0000256" key="8">
    <source>
        <dbReference type="ARBA" id="ARBA00023242"/>
    </source>
</evidence>
<dbReference type="Pfam" id="PF00447">
    <property type="entry name" value="HSF_DNA-bind"/>
    <property type="match status" value="1"/>
</dbReference>
<dbReference type="PROSITE" id="PS50158">
    <property type="entry name" value="ZF_CCHC"/>
    <property type="match status" value="1"/>
</dbReference>
<dbReference type="GO" id="GO:0008270">
    <property type="term" value="F:zinc ion binding"/>
    <property type="evidence" value="ECO:0007669"/>
    <property type="project" value="InterPro"/>
</dbReference>
<evidence type="ECO:0000313" key="10">
    <source>
        <dbReference type="EMBL" id="EMS57624.1"/>
    </source>
</evidence>
<dbReference type="PANTHER" id="PTHR10015:SF460">
    <property type="entry name" value="HEAT STRESS TRANSCRIPTION FACTOR C-1A"/>
    <property type="match status" value="1"/>
</dbReference>
<gene>
    <name evidence="10" type="ORF">TRIUR3_34250</name>
</gene>
<dbReference type="GO" id="GO:0006357">
    <property type="term" value="P:regulation of transcription by RNA polymerase II"/>
    <property type="evidence" value="ECO:0007669"/>
    <property type="project" value="TreeGrafter"/>
</dbReference>
<dbReference type="AlphaFoldDB" id="M8AAU0"/>
<dbReference type="InterPro" id="IPR036388">
    <property type="entry name" value="WH-like_DNA-bd_sf"/>
</dbReference>
<keyword evidence="5" id="KW-0346">Stress response</keyword>
<dbReference type="InterPro" id="IPR000232">
    <property type="entry name" value="HSF_DNA-bd"/>
</dbReference>
<dbReference type="GO" id="GO:0000978">
    <property type="term" value="F:RNA polymerase II cis-regulatory region sequence-specific DNA binding"/>
    <property type="evidence" value="ECO:0007669"/>
    <property type="project" value="TreeGrafter"/>
</dbReference>
<name>M8AAU0_TRIUA</name>
<dbReference type="FunFam" id="1.10.10.10:FF:000037">
    <property type="entry name" value="Heat stress transcription factor B-4"/>
    <property type="match status" value="1"/>
</dbReference>
<dbReference type="OMA" id="WGSENNS"/>
<dbReference type="PRINTS" id="PR00056">
    <property type="entry name" value="HSFDOMAIN"/>
</dbReference>
<dbReference type="PANTHER" id="PTHR10015">
    <property type="entry name" value="HEAT SHOCK TRANSCRIPTION FACTOR"/>
    <property type="match status" value="1"/>
</dbReference>
<keyword evidence="8" id="KW-0539">Nucleus</keyword>
<dbReference type="SUPFAM" id="SSF46785">
    <property type="entry name" value="Winged helix' DNA-binding domain"/>
    <property type="match status" value="1"/>
</dbReference>
<dbReference type="STRING" id="4572.M8AAU0"/>
<sequence length="402" mass="44584">MVRRYPKNKNKGKNKSVFNKRTKTTTFKKKKFNKAELECYACGKPGHFSKECPERADRRGKTSSKTVNMVTASNTDGMDGLHTELALGLIGCGHGDLQTAPFVAKTYQMVCDPRTDALVRWGKGNNSFLVTDVAGFSQLLLPCFFKHGNFSSFVRQLNTYGFRKVHPDRWEFAHESFLRGQTHLLPRIVRRKKRGEAGAGASCSSAVGGGEQHQHVVANMGDQVEEEEDEEGREALLEEVQRLRQEQTAIGEQLAKMSRRLQATERRPDRLMSFLSKLAEDPNATSLHLLEQAAEKKRQRMQCPSRDFTSFPVALPLHPAPSPPPPPLLALGDPTMGGVRVWQWAEPMPLALTTFEQPSASSGVQQVPEFEGGRSGSSMGITDGGTAVETPFPFCLLGQCFF</sequence>
<dbReference type="Gene3D" id="4.10.60.10">
    <property type="entry name" value="Zinc finger, CCHC-type"/>
    <property type="match status" value="1"/>
</dbReference>
<keyword evidence="3" id="KW-0597">Phosphoprotein</keyword>
<dbReference type="GO" id="GO:0005634">
    <property type="term" value="C:nucleus"/>
    <property type="evidence" value="ECO:0007669"/>
    <property type="project" value="UniProtKB-SubCell"/>
</dbReference>
<evidence type="ECO:0000256" key="2">
    <source>
        <dbReference type="ARBA" id="ARBA00011233"/>
    </source>
</evidence>
<dbReference type="EMBL" id="KD142502">
    <property type="protein sequence ID" value="EMS57624.1"/>
    <property type="molecule type" value="Genomic_DNA"/>
</dbReference>
<keyword evidence="7" id="KW-0804">Transcription</keyword>
<dbReference type="SMART" id="SM00415">
    <property type="entry name" value="HSF"/>
    <property type="match status" value="1"/>
</dbReference>
<dbReference type="PROSITE" id="PS00434">
    <property type="entry name" value="HSF_DOMAIN"/>
    <property type="match status" value="1"/>
</dbReference>
<evidence type="ECO:0000256" key="4">
    <source>
        <dbReference type="ARBA" id="ARBA00023015"/>
    </source>
</evidence>
<dbReference type="Gene3D" id="1.10.10.10">
    <property type="entry name" value="Winged helix-like DNA-binding domain superfamily/Winged helix DNA-binding domain"/>
    <property type="match status" value="1"/>
</dbReference>
<accession>M8AAU0</accession>
<evidence type="ECO:0000256" key="3">
    <source>
        <dbReference type="ARBA" id="ARBA00022553"/>
    </source>
</evidence>
<keyword evidence="6" id="KW-0238">DNA-binding</keyword>
<evidence type="ECO:0000256" key="1">
    <source>
        <dbReference type="ARBA" id="ARBA00004123"/>
    </source>
</evidence>
<keyword evidence="4" id="KW-0805">Transcription regulation</keyword>
<dbReference type="GO" id="GO:0034605">
    <property type="term" value="P:cellular response to heat"/>
    <property type="evidence" value="ECO:0007669"/>
    <property type="project" value="TreeGrafter"/>
</dbReference>
<comment type="subcellular location">
    <subcellularLocation>
        <location evidence="1">Nucleus</location>
    </subcellularLocation>
</comment>
<dbReference type="SMART" id="SM00343">
    <property type="entry name" value="ZnF_C2HC"/>
    <property type="match status" value="1"/>
</dbReference>
<reference evidence="10" key="1">
    <citation type="journal article" date="2013" name="Nature">
        <title>Draft genome of the wheat A-genome progenitor Triticum urartu.</title>
        <authorList>
            <person name="Ling H.Q."/>
            <person name="Zhao S."/>
            <person name="Liu D."/>
            <person name="Wang J."/>
            <person name="Sun H."/>
            <person name="Zhang C."/>
            <person name="Fan H."/>
            <person name="Li D."/>
            <person name="Dong L."/>
            <person name="Tao Y."/>
            <person name="Gao C."/>
            <person name="Wu H."/>
            <person name="Li Y."/>
            <person name="Cui Y."/>
            <person name="Guo X."/>
            <person name="Zheng S."/>
            <person name="Wang B."/>
            <person name="Yu K."/>
            <person name="Liang Q."/>
            <person name="Yang W."/>
            <person name="Lou X."/>
            <person name="Chen J."/>
            <person name="Feng M."/>
            <person name="Jian J."/>
            <person name="Zhang X."/>
            <person name="Luo G."/>
            <person name="Jiang Y."/>
            <person name="Liu J."/>
            <person name="Wang Z."/>
            <person name="Sha Y."/>
            <person name="Zhang B."/>
            <person name="Wu H."/>
            <person name="Tang D."/>
            <person name="Shen Q."/>
            <person name="Xue P."/>
            <person name="Zou S."/>
            <person name="Wang X."/>
            <person name="Liu X."/>
            <person name="Wang F."/>
            <person name="Yang Y."/>
            <person name="An X."/>
            <person name="Dong Z."/>
            <person name="Zhang K."/>
            <person name="Zhang X."/>
            <person name="Luo M.C."/>
            <person name="Dvorak J."/>
            <person name="Tong Y."/>
            <person name="Wang J."/>
            <person name="Yang H."/>
            <person name="Li Z."/>
            <person name="Wang D."/>
            <person name="Zhang A."/>
            <person name="Wang J."/>
        </authorList>
    </citation>
    <scope>NUCLEOTIDE SEQUENCE</scope>
</reference>
<comment type="subunit">
    <text evidence="2">Homotrimer.</text>
</comment>
<organism evidence="10">
    <name type="scientific">Triticum urartu</name>
    <name type="common">Red wild einkorn</name>
    <name type="synonym">Crithodium urartu</name>
    <dbReference type="NCBI Taxonomy" id="4572"/>
    <lineage>
        <taxon>Eukaryota</taxon>
        <taxon>Viridiplantae</taxon>
        <taxon>Streptophyta</taxon>
        <taxon>Embryophyta</taxon>
        <taxon>Tracheophyta</taxon>
        <taxon>Spermatophyta</taxon>
        <taxon>Magnoliopsida</taxon>
        <taxon>Liliopsida</taxon>
        <taxon>Poales</taxon>
        <taxon>Poaceae</taxon>
        <taxon>BOP clade</taxon>
        <taxon>Pooideae</taxon>
        <taxon>Triticodae</taxon>
        <taxon>Triticeae</taxon>
        <taxon>Triticinae</taxon>
        <taxon>Triticum</taxon>
    </lineage>
</organism>
<dbReference type="InterPro" id="IPR036875">
    <property type="entry name" value="Znf_CCHC_sf"/>
</dbReference>
<dbReference type="SUPFAM" id="SSF57756">
    <property type="entry name" value="Retrovirus zinc finger-like domains"/>
    <property type="match status" value="1"/>
</dbReference>
<dbReference type="InterPro" id="IPR001878">
    <property type="entry name" value="Znf_CCHC"/>
</dbReference>
<comment type="similarity">
    <text evidence="9">Belongs to the HSF family.</text>
</comment>
<proteinExistence type="inferred from homology"/>
<dbReference type="GO" id="GO:0003700">
    <property type="term" value="F:DNA-binding transcription factor activity"/>
    <property type="evidence" value="ECO:0007669"/>
    <property type="project" value="InterPro"/>
</dbReference>
<dbReference type="eggNOG" id="KOG0627">
    <property type="taxonomic scope" value="Eukaryota"/>
</dbReference>